<dbReference type="AlphaFoldDB" id="A0AAW0ITS2"/>
<gene>
    <name evidence="2" type="ORF">U0070_024481</name>
</gene>
<proteinExistence type="predicted"/>
<feature type="compositionally biased region" description="Basic residues" evidence="1">
    <location>
        <begin position="388"/>
        <end position="397"/>
    </location>
</feature>
<dbReference type="EMBL" id="JBBHLL010000094">
    <property type="protein sequence ID" value="KAK7817571.1"/>
    <property type="molecule type" value="Genomic_DNA"/>
</dbReference>
<evidence type="ECO:0000256" key="1">
    <source>
        <dbReference type="SAM" id="MobiDB-lite"/>
    </source>
</evidence>
<keyword evidence="3" id="KW-1185">Reference proteome</keyword>
<comment type="caution">
    <text evidence="2">The sequence shown here is derived from an EMBL/GenBank/DDBJ whole genome shotgun (WGS) entry which is preliminary data.</text>
</comment>
<name>A0AAW0ITS2_MYOGA</name>
<evidence type="ECO:0000313" key="2">
    <source>
        <dbReference type="EMBL" id="KAK7817571.1"/>
    </source>
</evidence>
<sequence>MQAFPFILTDKQLVLVFTFKHEGFAVVLSRVFKTQIITTGAFVELKEVTCYRQRTPKRKVPVSLKMPKEMPQPADHLLKRTRATEAGTMAPLPSEDNRPVKSSVGGANDPQGLKGKCRGREADLEAHSEDSFRTITRSRASPNIYDSRAPLAFSQDGCHFNITVSVGVAERRLLHSEARQEAASMRFDRERGHCGGDAKPVLMLPKYRWNVSPPAMHVLTQGSESDLNGENEHMFIAGNILQKQKGEKRYNITSICSKAETARLTTAPAQATLPPGGCGADTSNRQRCVREAPGHVQPELTEETVPPLGECPPPERGRPPGPHRRQPAPGPSPSPPRGRAPVAPGRVEGADTCSWAKMHNGIWIHSHYSNMPPPLKVAEDECEDSSKGHQRLCARAT</sequence>
<dbReference type="Proteomes" id="UP001488838">
    <property type="component" value="Unassembled WGS sequence"/>
</dbReference>
<accession>A0AAW0ITS2</accession>
<protein>
    <submittedName>
        <fullName evidence="2">Uncharacterized protein</fullName>
    </submittedName>
</protein>
<feature type="non-terminal residue" evidence="2">
    <location>
        <position position="397"/>
    </location>
</feature>
<feature type="region of interest" description="Disordered" evidence="1">
    <location>
        <begin position="367"/>
        <end position="397"/>
    </location>
</feature>
<feature type="region of interest" description="Disordered" evidence="1">
    <location>
        <begin position="86"/>
        <end position="115"/>
    </location>
</feature>
<feature type="region of interest" description="Disordered" evidence="1">
    <location>
        <begin position="293"/>
        <end position="349"/>
    </location>
</feature>
<organism evidence="2 3">
    <name type="scientific">Myodes glareolus</name>
    <name type="common">Bank vole</name>
    <name type="synonym">Clethrionomys glareolus</name>
    <dbReference type="NCBI Taxonomy" id="447135"/>
    <lineage>
        <taxon>Eukaryota</taxon>
        <taxon>Metazoa</taxon>
        <taxon>Chordata</taxon>
        <taxon>Craniata</taxon>
        <taxon>Vertebrata</taxon>
        <taxon>Euteleostomi</taxon>
        <taxon>Mammalia</taxon>
        <taxon>Eutheria</taxon>
        <taxon>Euarchontoglires</taxon>
        <taxon>Glires</taxon>
        <taxon>Rodentia</taxon>
        <taxon>Myomorpha</taxon>
        <taxon>Muroidea</taxon>
        <taxon>Cricetidae</taxon>
        <taxon>Arvicolinae</taxon>
        <taxon>Myodes</taxon>
    </lineage>
</organism>
<feature type="compositionally biased region" description="Pro residues" evidence="1">
    <location>
        <begin position="328"/>
        <end position="338"/>
    </location>
</feature>
<evidence type="ECO:0000313" key="3">
    <source>
        <dbReference type="Proteomes" id="UP001488838"/>
    </source>
</evidence>
<reference evidence="2 3" key="1">
    <citation type="journal article" date="2023" name="bioRxiv">
        <title>Conserved and derived expression patterns and positive selection on dental genes reveal complex evolutionary context of ever-growing rodent molars.</title>
        <authorList>
            <person name="Calamari Z.T."/>
            <person name="Song A."/>
            <person name="Cohen E."/>
            <person name="Akter M."/>
            <person name="Roy R.D."/>
            <person name="Hallikas O."/>
            <person name="Christensen M.M."/>
            <person name="Li P."/>
            <person name="Marangoni P."/>
            <person name="Jernvall J."/>
            <person name="Klein O.D."/>
        </authorList>
    </citation>
    <scope>NUCLEOTIDE SEQUENCE [LARGE SCALE GENOMIC DNA]</scope>
    <source>
        <strain evidence="2">V071</strain>
    </source>
</reference>